<evidence type="ECO:0000313" key="2">
    <source>
        <dbReference type="Proteomes" id="UP000017023"/>
    </source>
</evidence>
<dbReference type="Proteomes" id="UP000017023">
    <property type="component" value="Unassembled WGS sequence"/>
</dbReference>
<dbReference type="Gene3D" id="3.40.50.2000">
    <property type="entry name" value="Glycogen Phosphorylase B"/>
    <property type="match status" value="1"/>
</dbReference>
<dbReference type="PATRIC" id="fig|1395125.3.peg.2264"/>
<comment type="caution">
    <text evidence="1">The sequence shown here is derived from an EMBL/GenBank/DDBJ whole genome shotgun (WGS) entry which is preliminary data.</text>
</comment>
<gene>
    <name evidence="1" type="ORF">HMPREF9145_2452</name>
</gene>
<evidence type="ECO:0008006" key="3">
    <source>
        <dbReference type="Google" id="ProtNLM"/>
    </source>
</evidence>
<organism evidence="1 2">
    <name type="scientific">Segatella salivae F0493</name>
    <dbReference type="NCBI Taxonomy" id="1395125"/>
    <lineage>
        <taxon>Bacteria</taxon>
        <taxon>Pseudomonadati</taxon>
        <taxon>Bacteroidota</taxon>
        <taxon>Bacteroidia</taxon>
        <taxon>Bacteroidales</taxon>
        <taxon>Prevotellaceae</taxon>
        <taxon>Segatella</taxon>
    </lineage>
</organism>
<dbReference type="AlphaFoldDB" id="U2L392"/>
<dbReference type="RefSeq" id="WP_021826245.1">
    <property type="nucleotide sequence ID" value="NZ_AWGW01000028.1"/>
</dbReference>
<reference evidence="1 2" key="1">
    <citation type="submission" date="2013-08" db="EMBL/GenBank/DDBJ databases">
        <authorList>
            <person name="Durkin A.S."/>
            <person name="Haft D.R."/>
            <person name="McCorrison J."/>
            <person name="Torralba M."/>
            <person name="Gillis M."/>
            <person name="Haft D.H."/>
            <person name="Methe B."/>
            <person name="Sutton G."/>
            <person name="Nelson K.E."/>
        </authorList>
    </citation>
    <scope>NUCLEOTIDE SEQUENCE [LARGE SCALE GENOMIC DNA]</scope>
    <source>
        <strain evidence="1 2">F0493</strain>
    </source>
</reference>
<dbReference type="EMBL" id="AWGW01000028">
    <property type="protein sequence ID" value="ERJ98997.1"/>
    <property type="molecule type" value="Genomic_DNA"/>
</dbReference>
<sequence length="370" mass="43550">MKILLIGEYSNVHATLAKGLNRLGHETMVVSNGDDWKNYHRDIDVSRTYGPFGGLKLYAKLLTLLPKLRGFDVVQLINPMFFELKAERLRFFYDYLRRHNKHVVLGAFGMDYYWVHECITRFPLRYSDFNIGKHVRTDEESQRYIRDWVGTAKGDWCQYVAKDVDKIIAGLYEYWACYQPNFPEKTFFCPFPIIPSHTTYRPFDGKLHLFIGINKTRNRYKGTDIMLKAAQKIVENYPEKADLQVAESIPFEDYVKMMGKSDVILDQLYSYTPSMNPLEAMNQGLICIGGGEPENYDIINEHELRPIINVELNESSVYQALYELILHPERINTLKRESMAYIKRHHDYINVAQKYIAFYEQLDHQTYSYY</sequence>
<dbReference type="SUPFAM" id="SSF53756">
    <property type="entry name" value="UDP-Glycosyltransferase/glycogen phosphorylase"/>
    <property type="match status" value="1"/>
</dbReference>
<protein>
    <recommendedName>
        <fullName evidence="3">Glycosyltransferases group 1</fullName>
    </recommendedName>
</protein>
<proteinExistence type="predicted"/>
<evidence type="ECO:0000313" key="1">
    <source>
        <dbReference type="EMBL" id="ERJ98997.1"/>
    </source>
</evidence>
<name>U2L392_9BACT</name>
<dbReference type="GeneID" id="78498695"/>
<accession>U2L392</accession>